<name>A0A0L0F9Q4_9EUKA</name>
<dbReference type="RefSeq" id="XP_014147342.1">
    <property type="nucleotide sequence ID" value="XM_014291867.1"/>
</dbReference>
<reference evidence="3 4" key="1">
    <citation type="submission" date="2011-02" db="EMBL/GenBank/DDBJ databases">
        <title>The Genome Sequence of Sphaeroforma arctica JP610.</title>
        <authorList>
            <consortium name="The Broad Institute Genome Sequencing Platform"/>
            <person name="Russ C."/>
            <person name="Cuomo C."/>
            <person name="Young S.K."/>
            <person name="Zeng Q."/>
            <person name="Gargeya S."/>
            <person name="Alvarado L."/>
            <person name="Berlin A."/>
            <person name="Chapman S.B."/>
            <person name="Chen Z."/>
            <person name="Freedman E."/>
            <person name="Gellesch M."/>
            <person name="Goldberg J."/>
            <person name="Griggs A."/>
            <person name="Gujja S."/>
            <person name="Heilman E."/>
            <person name="Heiman D."/>
            <person name="Howarth C."/>
            <person name="Mehta T."/>
            <person name="Neiman D."/>
            <person name="Pearson M."/>
            <person name="Roberts A."/>
            <person name="Saif S."/>
            <person name="Shea T."/>
            <person name="Shenoy N."/>
            <person name="Sisk P."/>
            <person name="Stolte C."/>
            <person name="Sykes S."/>
            <person name="White J."/>
            <person name="Yandava C."/>
            <person name="Burger G."/>
            <person name="Gray M.W."/>
            <person name="Holland P.W.H."/>
            <person name="King N."/>
            <person name="Lang F.B.F."/>
            <person name="Roger A.J."/>
            <person name="Ruiz-Trillo I."/>
            <person name="Haas B."/>
            <person name="Nusbaum C."/>
            <person name="Birren B."/>
        </authorList>
    </citation>
    <scope>NUCLEOTIDE SEQUENCE [LARGE SCALE GENOMIC DNA]</scope>
    <source>
        <strain evidence="3 4">JP610</strain>
    </source>
</reference>
<feature type="region of interest" description="Disordered" evidence="1">
    <location>
        <begin position="41"/>
        <end position="60"/>
    </location>
</feature>
<dbReference type="Proteomes" id="UP000054560">
    <property type="component" value="Unassembled WGS sequence"/>
</dbReference>
<feature type="compositionally biased region" description="Polar residues" evidence="1">
    <location>
        <begin position="178"/>
        <end position="195"/>
    </location>
</feature>
<proteinExistence type="predicted"/>
<evidence type="ECO:0000256" key="1">
    <source>
        <dbReference type="SAM" id="MobiDB-lite"/>
    </source>
</evidence>
<feature type="region of interest" description="Disordered" evidence="1">
    <location>
        <begin position="145"/>
        <end position="342"/>
    </location>
</feature>
<dbReference type="EMBL" id="KQ245615">
    <property type="protein sequence ID" value="KNC73440.1"/>
    <property type="molecule type" value="Genomic_DNA"/>
</dbReference>
<evidence type="ECO:0000256" key="2">
    <source>
        <dbReference type="SAM" id="Phobius"/>
    </source>
</evidence>
<feature type="compositionally biased region" description="Low complexity" evidence="1">
    <location>
        <begin position="227"/>
        <end position="249"/>
    </location>
</feature>
<feature type="compositionally biased region" description="Low complexity" evidence="1">
    <location>
        <begin position="165"/>
        <end position="176"/>
    </location>
</feature>
<accession>A0A0L0F9Q4</accession>
<evidence type="ECO:0000313" key="4">
    <source>
        <dbReference type="Proteomes" id="UP000054560"/>
    </source>
</evidence>
<organism evidence="3 4">
    <name type="scientific">Sphaeroforma arctica JP610</name>
    <dbReference type="NCBI Taxonomy" id="667725"/>
    <lineage>
        <taxon>Eukaryota</taxon>
        <taxon>Ichthyosporea</taxon>
        <taxon>Ichthyophonida</taxon>
        <taxon>Sphaeroforma</taxon>
    </lineage>
</organism>
<dbReference type="GeneID" id="25914507"/>
<sequence>MNFTVLVDYLDSSLSTELRRRRMAETSHNLGDIYDSDDMSFTSNSKDTRHSRRRRNAGEVKVGTSAGVDTKVQDLIEGLNSTGDAGNSTAAEDDMTMYYVGGAIALGLLLCCCLCCCICCCLVIKRRRENARKKTVVALSEQYMKAPGQSQSSVHVMGGSQNTPGGSAESSMSMSGKALSTNVNQNQNNRQSTRGSMRRGIPGNGLNGPNVPNRPPGNGPNVPNRPPHGNMPYNHPPQQQQPYNPQHPQFSNAMVNTHNAGPMRMSVMHNTNMPPLHQQQQQQPQQQQQSVHPGMYPPNMHQPHGPPMPQQQQLQSQQSQPKMKQQPDLQVTGGSSGFYNVR</sequence>
<keyword evidence="2" id="KW-0812">Transmembrane</keyword>
<evidence type="ECO:0000313" key="3">
    <source>
        <dbReference type="EMBL" id="KNC73440.1"/>
    </source>
</evidence>
<feature type="compositionally biased region" description="Low complexity" evidence="1">
    <location>
        <begin position="278"/>
        <end position="289"/>
    </location>
</feature>
<keyword evidence="2" id="KW-1133">Transmembrane helix</keyword>
<feature type="compositionally biased region" description="Polar residues" evidence="1">
    <location>
        <begin position="250"/>
        <end position="259"/>
    </location>
</feature>
<feature type="compositionally biased region" description="Low complexity" evidence="1">
    <location>
        <begin position="310"/>
        <end position="327"/>
    </location>
</feature>
<protein>
    <submittedName>
        <fullName evidence="3">Uncharacterized protein</fullName>
    </submittedName>
</protein>
<keyword evidence="4" id="KW-1185">Reference proteome</keyword>
<keyword evidence="2" id="KW-0472">Membrane</keyword>
<feature type="compositionally biased region" description="Polar residues" evidence="1">
    <location>
        <begin position="148"/>
        <end position="164"/>
    </location>
</feature>
<feature type="transmembrane region" description="Helical" evidence="2">
    <location>
        <begin position="97"/>
        <end position="124"/>
    </location>
</feature>
<gene>
    <name evidence="3" type="ORF">SARC_14003</name>
</gene>
<feature type="compositionally biased region" description="Pro residues" evidence="1">
    <location>
        <begin position="212"/>
        <end position="226"/>
    </location>
</feature>
<dbReference type="AlphaFoldDB" id="A0A0L0F9Q4"/>